<sequence length="764" mass="85566">MSVEAKKAIRRTHVTTACTACRESKVKCDGDRPKCGNCKKGTAKACVYQQGEDRRRISLRKAIEVFSARVSQLEAIIHEHGLAVPSIATEDEALIKKMLDYIKPHESSPPKQGAKSNHGHTITDSVVVDCNQRIEQPPETFAMSTDDQSGEFLEPQHTMMMMNDGVDLLENIIGDSYTLQPSANFMEIDPTGFNFETLDWNAAFPELPPGVASAWDEINYSHSDEQPVHERETFDEDEESIDSSDGDKDEVISQISERMGSLQVADDGEFRYFGATSNLNLLDEAIQQNNFETDPIRSRGSKREDNARLSHHVDAALITHLISLYFAWQDPTFHVVDRKMYEEKQKLYESGTDDSTFYSETLTHSMCAFGALYETRRHPHLPTPLSEFFSAKAKLWLEVELDSPRVATIQALVIMSSYEAASTRDARGWLYSGMSMRLSLDLGLHTDMAPYVQNGQMSSEEAQIRGVTFWGSFIVDQSWGYYLGRPPIHIRTEEISAQKPTNLVDAARFSSWGPYGMSTPMGSVASSALQLNDPTELVSRNWIDLCEIMSGSSLTLFGFINVTKHALQAVAEKTVERLRNWHNGLPPELKVELGNEGGVYIPHVLILQMQYYQFMIYIHRPFISRYRSQPYPPVGRGHNHARTICIESAVAISNLLTKYGSAYTLRFINIQAVSIVFSAALILVFATVSEISSDTHIGLNTHLSTCCKGLAELGKTFQNATRALEALLSIKRAWQAKLLVNTGSKRRSSSVRTHKTSAKKRTMS</sequence>
<comment type="subcellular location">
    <subcellularLocation>
        <location evidence="1">Nucleus</location>
    </subcellularLocation>
</comment>
<keyword evidence="4" id="KW-0805">Transcription regulation</keyword>
<proteinExistence type="predicted"/>
<dbReference type="PROSITE" id="PS00463">
    <property type="entry name" value="ZN2_CY6_FUNGAL_1"/>
    <property type="match status" value="1"/>
</dbReference>
<dbReference type="GeneID" id="19469498"/>
<evidence type="ECO:0000259" key="10">
    <source>
        <dbReference type="PROSITE" id="PS50048"/>
    </source>
</evidence>
<dbReference type="OMA" id="IEPWWDS"/>
<protein>
    <submittedName>
        <fullName evidence="11">Zn2/Cys6 DNA-binding protein</fullName>
    </submittedName>
</protein>
<dbReference type="GO" id="GO:0006351">
    <property type="term" value="P:DNA-templated transcription"/>
    <property type="evidence" value="ECO:0007669"/>
    <property type="project" value="InterPro"/>
</dbReference>
<dbReference type="PANTHER" id="PTHR31313:SF77">
    <property type="entry name" value="ZN(II)2CYS6 TRANSCRIPTION FACTOR (EUROFUNG)"/>
    <property type="match status" value="1"/>
</dbReference>
<name>S3D8E5_GLAL2</name>
<dbReference type="InterPro" id="IPR001138">
    <property type="entry name" value="Zn2Cys6_DnaBD"/>
</dbReference>
<dbReference type="SMART" id="SM00906">
    <property type="entry name" value="Fungal_trans"/>
    <property type="match status" value="1"/>
</dbReference>
<evidence type="ECO:0000256" key="3">
    <source>
        <dbReference type="ARBA" id="ARBA00022833"/>
    </source>
</evidence>
<feature type="transmembrane region" description="Helical" evidence="9">
    <location>
        <begin position="667"/>
        <end position="688"/>
    </location>
</feature>
<dbReference type="SMART" id="SM00066">
    <property type="entry name" value="GAL4"/>
    <property type="match status" value="1"/>
</dbReference>
<dbReference type="GO" id="GO:0008270">
    <property type="term" value="F:zinc ion binding"/>
    <property type="evidence" value="ECO:0007669"/>
    <property type="project" value="InterPro"/>
</dbReference>
<gene>
    <name evidence="11" type="ORF">GLAREA_10451</name>
</gene>
<organism evidence="11 12">
    <name type="scientific">Glarea lozoyensis (strain ATCC 20868 / MF5171)</name>
    <dbReference type="NCBI Taxonomy" id="1116229"/>
    <lineage>
        <taxon>Eukaryota</taxon>
        <taxon>Fungi</taxon>
        <taxon>Dikarya</taxon>
        <taxon>Ascomycota</taxon>
        <taxon>Pezizomycotina</taxon>
        <taxon>Leotiomycetes</taxon>
        <taxon>Helotiales</taxon>
        <taxon>Helotiaceae</taxon>
        <taxon>Glarea</taxon>
    </lineage>
</organism>
<keyword evidence="6" id="KW-0804">Transcription</keyword>
<dbReference type="PROSITE" id="PS50048">
    <property type="entry name" value="ZN2_CY6_FUNGAL_2"/>
    <property type="match status" value="1"/>
</dbReference>
<dbReference type="HOGENOM" id="CLU_007003_5_0_1"/>
<dbReference type="Gene3D" id="4.10.240.10">
    <property type="entry name" value="Zn(2)-C6 fungal-type DNA-binding domain"/>
    <property type="match status" value="1"/>
</dbReference>
<dbReference type="SUPFAM" id="SSF57701">
    <property type="entry name" value="Zn2/Cys6 DNA-binding domain"/>
    <property type="match status" value="1"/>
</dbReference>
<dbReference type="RefSeq" id="XP_008078692.1">
    <property type="nucleotide sequence ID" value="XM_008080501.1"/>
</dbReference>
<evidence type="ECO:0000256" key="7">
    <source>
        <dbReference type="ARBA" id="ARBA00023242"/>
    </source>
</evidence>
<dbReference type="Proteomes" id="UP000016922">
    <property type="component" value="Unassembled WGS sequence"/>
</dbReference>
<dbReference type="AlphaFoldDB" id="S3D8E5"/>
<evidence type="ECO:0000256" key="8">
    <source>
        <dbReference type="SAM" id="MobiDB-lite"/>
    </source>
</evidence>
<dbReference type="InterPro" id="IPR007219">
    <property type="entry name" value="XnlR_reg_dom"/>
</dbReference>
<keyword evidence="9" id="KW-0812">Transmembrane</keyword>
<evidence type="ECO:0000256" key="4">
    <source>
        <dbReference type="ARBA" id="ARBA00023015"/>
    </source>
</evidence>
<keyword evidence="9" id="KW-1133">Transmembrane helix</keyword>
<dbReference type="Pfam" id="PF00172">
    <property type="entry name" value="Zn_clus"/>
    <property type="match status" value="1"/>
</dbReference>
<evidence type="ECO:0000256" key="9">
    <source>
        <dbReference type="SAM" id="Phobius"/>
    </source>
</evidence>
<dbReference type="InterPro" id="IPR036864">
    <property type="entry name" value="Zn2-C6_fun-type_DNA-bd_sf"/>
</dbReference>
<dbReference type="Pfam" id="PF04082">
    <property type="entry name" value="Fungal_trans"/>
    <property type="match status" value="1"/>
</dbReference>
<reference evidence="11 12" key="1">
    <citation type="journal article" date="2013" name="BMC Genomics">
        <title>Genomics-driven discovery of the pneumocandin biosynthetic gene cluster in the fungus Glarea lozoyensis.</title>
        <authorList>
            <person name="Chen L."/>
            <person name="Yue Q."/>
            <person name="Zhang X."/>
            <person name="Xiang M."/>
            <person name="Wang C."/>
            <person name="Li S."/>
            <person name="Che Y."/>
            <person name="Ortiz-Lopez F.J."/>
            <person name="Bills G.F."/>
            <person name="Liu X."/>
            <person name="An Z."/>
        </authorList>
    </citation>
    <scope>NUCLEOTIDE SEQUENCE [LARGE SCALE GENOMIC DNA]</scope>
    <source>
        <strain evidence="12">ATCC 20868 / MF5171</strain>
    </source>
</reference>
<dbReference type="CDD" id="cd00067">
    <property type="entry name" value="GAL4"/>
    <property type="match status" value="1"/>
</dbReference>
<feature type="region of interest" description="Disordered" evidence="8">
    <location>
        <begin position="223"/>
        <end position="248"/>
    </location>
</feature>
<keyword evidence="5 11" id="KW-0238">DNA-binding</keyword>
<dbReference type="eggNOG" id="ENOG502QV53">
    <property type="taxonomic scope" value="Eukaryota"/>
</dbReference>
<feature type="compositionally biased region" description="Basic and acidic residues" evidence="8">
    <location>
        <begin position="223"/>
        <end position="232"/>
    </location>
</feature>
<keyword evidence="2" id="KW-0479">Metal-binding</keyword>
<feature type="domain" description="Zn(2)-C6 fungal-type" evidence="10">
    <location>
        <begin position="17"/>
        <end position="48"/>
    </location>
</feature>
<accession>S3D8E5</accession>
<dbReference type="GO" id="GO:0005634">
    <property type="term" value="C:nucleus"/>
    <property type="evidence" value="ECO:0007669"/>
    <property type="project" value="UniProtKB-SubCell"/>
</dbReference>
<evidence type="ECO:0000313" key="11">
    <source>
        <dbReference type="EMBL" id="EPE34757.1"/>
    </source>
</evidence>
<dbReference type="KEGG" id="glz:GLAREA_10451"/>
<dbReference type="PANTHER" id="PTHR31313">
    <property type="entry name" value="TY1 ENHANCER ACTIVATOR"/>
    <property type="match status" value="1"/>
</dbReference>
<keyword evidence="7" id="KW-0539">Nucleus</keyword>
<evidence type="ECO:0000256" key="1">
    <source>
        <dbReference type="ARBA" id="ARBA00004123"/>
    </source>
</evidence>
<keyword evidence="3" id="KW-0862">Zinc</keyword>
<evidence type="ECO:0000256" key="5">
    <source>
        <dbReference type="ARBA" id="ARBA00023125"/>
    </source>
</evidence>
<dbReference type="GO" id="GO:0000981">
    <property type="term" value="F:DNA-binding transcription factor activity, RNA polymerase II-specific"/>
    <property type="evidence" value="ECO:0007669"/>
    <property type="project" value="InterPro"/>
</dbReference>
<dbReference type="OrthoDB" id="2154091at2759"/>
<evidence type="ECO:0000256" key="6">
    <source>
        <dbReference type="ARBA" id="ARBA00023163"/>
    </source>
</evidence>
<feature type="compositionally biased region" description="Acidic residues" evidence="8">
    <location>
        <begin position="233"/>
        <end position="244"/>
    </location>
</feature>
<dbReference type="GO" id="GO:0003677">
    <property type="term" value="F:DNA binding"/>
    <property type="evidence" value="ECO:0007669"/>
    <property type="project" value="UniProtKB-KW"/>
</dbReference>
<evidence type="ECO:0000313" key="12">
    <source>
        <dbReference type="Proteomes" id="UP000016922"/>
    </source>
</evidence>
<dbReference type="EMBL" id="KE145356">
    <property type="protein sequence ID" value="EPE34757.1"/>
    <property type="molecule type" value="Genomic_DNA"/>
</dbReference>
<evidence type="ECO:0000256" key="2">
    <source>
        <dbReference type="ARBA" id="ARBA00022723"/>
    </source>
</evidence>
<dbReference type="InterPro" id="IPR051615">
    <property type="entry name" value="Transcr_Regulatory_Elem"/>
</dbReference>
<keyword evidence="9" id="KW-0472">Membrane</keyword>
<feature type="region of interest" description="Disordered" evidence="8">
    <location>
        <begin position="745"/>
        <end position="764"/>
    </location>
</feature>
<keyword evidence="12" id="KW-1185">Reference proteome</keyword>
<dbReference type="CDD" id="cd12148">
    <property type="entry name" value="fungal_TF_MHR"/>
    <property type="match status" value="1"/>
</dbReference>